<evidence type="ECO:0000259" key="1">
    <source>
        <dbReference type="Pfam" id="PF05598"/>
    </source>
</evidence>
<evidence type="ECO:0000313" key="4">
    <source>
        <dbReference type="Proteomes" id="UP000197208"/>
    </source>
</evidence>
<dbReference type="Pfam" id="PF13751">
    <property type="entry name" value="DDE_Tnp_1_6"/>
    <property type="match status" value="1"/>
</dbReference>
<evidence type="ECO:0000313" key="3">
    <source>
        <dbReference type="EMBL" id="OWL95486.1"/>
    </source>
</evidence>
<reference evidence="3 4" key="1">
    <citation type="submission" date="2017-05" db="EMBL/GenBank/DDBJ databases">
        <title>De novo genome assembly of Deniococcus indicus strain DR1.</title>
        <authorList>
            <person name="Chauhan D."/>
            <person name="Yennamalli R.M."/>
            <person name="Priyadarshini R."/>
        </authorList>
    </citation>
    <scope>NUCLEOTIDE SEQUENCE [LARGE SCALE GENOMIC DNA]</scope>
    <source>
        <strain evidence="3 4">DR1</strain>
    </source>
</reference>
<dbReference type="InterPro" id="IPR025668">
    <property type="entry name" value="Tnp_DDE_dom"/>
</dbReference>
<evidence type="ECO:0000259" key="2">
    <source>
        <dbReference type="Pfam" id="PF13751"/>
    </source>
</evidence>
<gene>
    <name evidence="3" type="ORF">CBQ26_12050</name>
</gene>
<dbReference type="EMBL" id="NHMK01000016">
    <property type="protein sequence ID" value="OWL95486.1"/>
    <property type="molecule type" value="Genomic_DNA"/>
</dbReference>
<protein>
    <recommendedName>
        <fullName evidence="5">DDE transposase</fullName>
    </recommendedName>
</protein>
<feature type="domain" description="Transposase DDE" evidence="2">
    <location>
        <begin position="405"/>
        <end position="454"/>
    </location>
</feature>
<dbReference type="RefSeq" id="WP_088248883.1">
    <property type="nucleotide sequence ID" value="NZ_NHMK01000016.1"/>
</dbReference>
<organism evidence="3 4">
    <name type="scientific">Deinococcus indicus</name>
    <dbReference type="NCBI Taxonomy" id="223556"/>
    <lineage>
        <taxon>Bacteria</taxon>
        <taxon>Thermotogati</taxon>
        <taxon>Deinococcota</taxon>
        <taxon>Deinococci</taxon>
        <taxon>Deinococcales</taxon>
        <taxon>Deinococcaceae</taxon>
        <taxon>Deinococcus</taxon>
    </lineage>
</organism>
<dbReference type="AlphaFoldDB" id="A0A246BKL7"/>
<dbReference type="InterPro" id="IPR008490">
    <property type="entry name" value="Transposase_InsH_N"/>
</dbReference>
<comment type="caution">
    <text evidence="3">The sequence shown here is derived from an EMBL/GenBank/DDBJ whole genome shotgun (WGS) entry which is preliminary data.</text>
</comment>
<dbReference type="Proteomes" id="UP000197208">
    <property type="component" value="Unassembled WGS sequence"/>
</dbReference>
<name>A0A246BKL7_9DEIO</name>
<sequence length="509" mass="57492">MSLHAAPLAEIPTRTAELVRIILPKGNTITQLRDCFGAVYSDDQFRSLYPTRGQPAYAPWRLALVTIFQFLEHLSDRQAAEHVRTRLDWKYALALELEDLGFHYSVLSEFRARLVAADQGEMLFNTFLQACRDHHLLKPGRQRTDSTHVLARMRMLNRLELIGETLRVALDDLATVIPETLCQVIPAAWWARYGRRVEEGSLPHSEPSRSELAQTIGEDGFFLMTSLLNDTALNPLLDRPALAMLRQVWLQQFQRELSGLGVTQIKLRAQEDTPPAESRRCTPHEAEARASIKRHTRWQGYKVHFTECCDEAGPRLITHVKTTTATQPDVQVNDTIQTELIARALRPETHLVNAGYLSGDGLVESQARGIDLVGPLRESSSWQSRTADAFDLSAFVIQWEQRQVTCPAGQVSTMWSERSLSWTRRPAVQVKFSASSCRNCSLQSRCTRAKSGVRTLGFPDRVTFEFSGHPNHRNTDAGRHRLPAFTGFTTAQLVFSPTIQILRPSLCRT</sequence>
<dbReference type="Pfam" id="PF05598">
    <property type="entry name" value="DUF772"/>
    <property type="match status" value="1"/>
</dbReference>
<evidence type="ECO:0008006" key="5">
    <source>
        <dbReference type="Google" id="ProtNLM"/>
    </source>
</evidence>
<dbReference type="PANTHER" id="PTHR35604:SF2">
    <property type="entry name" value="TRANSPOSASE INSH FOR INSERTION SEQUENCE ELEMENT IS5A-RELATED"/>
    <property type="match status" value="1"/>
</dbReference>
<feature type="domain" description="Transposase InsH N-terminal" evidence="1">
    <location>
        <begin position="24"/>
        <end position="113"/>
    </location>
</feature>
<keyword evidence="4" id="KW-1185">Reference proteome</keyword>
<dbReference type="OrthoDB" id="52455at2"/>
<accession>A0A246BKL7</accession>
<dbReference type="PANTHER" id="PTHR35604">
    <property type="entry name" value="TRANSPOSASE INSH FOR INSERTION SEQUENCE ELEMENT IS5A-RELATED"/>
    <property type="match status" value="1"/>
</dbReference>
<proteinExistence type="predicted"/>